<gene>
    <name evidence="1" type="ORF">HMPREF0971_01504</name>
</gene>
<sequence>MLRQCPHRATAIYALVLFRLRSTATTAKRLTARQNTCYAKTLKTVVAVLIP</sequence>
<dbReference type="HOGENOM" id="CLU_3102273_0_0_10"/>
<proteinExistence type="predicted"/>
<reference evidence="1 2" key="1">
    <citation type="submission" date="2009-11" db="EMBL/GenBank/DDBJ databases">
        <authorList>
            <person name="Weinstock G."/>
            <person name="Sodergren E."/>
            <person name="Clifton S."/>
            <person name="Fulton L."/>
            <person name="Fulton B."/>
            <person name="Courtney L."/>
            <person name="Fronick C."/>
            <person name="Harrison M."/>
            <person name="Strong C."/>
            <person name="Farmer C."/>
            <person name="Delahaunty K."/>
            <person name="Markovic C."/>
            <person name="Hall O."/>
            <person name="Minx P."/>
            <person name="Tomlinson C."/>
            <person name="Mitreva M."/>
            <person name="Nelson J."/>
            <person name="Hou S."/>
            <person name="Wollam A."/>
            <person name="Pepin K.H."/>
            <person name="Johnson M."/>
            <person name="Bhonagiri V."/>
            <person name="Nash W.E."/>
            <person name="Warren W."/>
            <person name="Chinwalla A."/>
            <person name="Mardis E.R."/>
            <person name="Wilson R.K."/>
        </authorList>
    </citation>
    <scope>NUCLEOTIDE SEQUENCE [LARGE SCALE GENOMIC DNA]</scope>
    <source>
        <strain evidence="1 2">F0302</strain>
    </source>
</reference>
<dbReference type="Proteomes" id="UP000004079">
    <property type="component" value="Unassembled WGS sequence"/>
</dbReference>
<name>D1QRA1_9BACT</name>
<evidence type="ECO:0000313" key="2">
    <source>
        <dbReference type="Proteomes" id="UP000004079"/>
    </source>
</evidence>
<evidence type="ECO:0000313" key="1">
    <source>
        <dbReference type="EMBL" id="EFB32225.1"/>
    </source>
</evidence>
<comment type="caution">
    <text evidence="1">The sequence shown here is derived from an EMBL/GenBank/DDBJ whole genome shotgun (WGS) entry which is preliminary data.</text>
</comment>
<accession>D1QRA1</accession>
<organism evidence="1 2">
    <name type="scientific">Segatella oris F0302</name>
    <dbReference type="NCBI Taxonomy" id="649760"/>
    <lineage>
        <taxon>Bacteria</taxon>
        <taxon>Pseudomonadati</taxon>
        <taxon>Bacteroidota</taxon>
        <taxon>Bacteroidia</taxon>
        <taxon>Bacteroidales</taxon>
        <taxon>Prevotellaceae</taxon>
        <taxon>Segatella</taxon>
    </lineage>
</organism>
<dbReference type="EMBL" id="ACUZ02000027">
    <property type="protein sequence ID" value="EFB32225.1"/>
    <property type="molecule type" value="Genomic_DNA"/>
</dbReference>
<dbReference type="AlphaFoldDB" id="D1QRA1"/>
<dbReference type="STRING" id="649760.HMPREF0971_01504"/>
<protein>
    <submittedName>
        <fullName evidence="1">Uncharacterized protein</fullName>
    </submittedName>
</protein>